<keyword evidence="1" id="KW-0862">Zinc</keyword>
<evidence type="ECO:0000259" key="3">
    <source>
        <dbReference type="PROSITE" id="PS50158"/>
    </source>
</evidence>
<dbReference type="RefSeq" id="XP_016478633.1">
    <property type="nucleotide sequence ID" value="XM_016623147.1"/>
</dbReference>
<feature type="region of interest" description="Disordered" evidence="2">
    <location>
        <begin position="65"/>
        <end position="152"/>
    </location>
</feature>
<dbReference type="GO" id="GO:0003676">
    <property type="term" value="F:nucleic acid binding"/>
    <property type="evidence" value="ECO:0007669"/>
    <property type="project" value="InterPro"/>
</dbReference>
<feature type="compositionally biased region" description="Acidic residues" evidence="2">
    <location>
        <begin position="104"/>
        <end position="117"/>
    </location>
</feature>
<dbReference type="SMART" id="SM00343">
    <property type="entry name" value="ZnF_C2HC"/>
    <property type="match status" value="1"/>
</dbReference>
<evidence type="ECO:0000313" key="4">
    <source>
        <dbReference type="RefSeq" id="XP_016478633.1"/>
    </source>
</evidence>
<dbReference type="AlphaFoldDB" id="A0A1S4AQ58"/>
<reference evidence="4" key="1">
    <citation type="submission" date="2025-08" db="UniProtKB">
        <authorList>
            <consortium name="RefSeq"/>
        </authorList>
    </citation>
    <scope>IDENTIFICATION</scope>
</reference>
<protein>
    <recommendedName>
        <fullName evidence="3">CCHC-type domain-containing protein</fullName>
    </recommendedName>
</protein>
<sequence length="187" mass="21457">MALLTPRFQRAIRKGSFLKKGSSSKSKLVEKTNNNNSADGCYKCGKKDHFIKDCPLWELEWKKKNYDKGKQQKKDRVPGQRMTNKAMDKIMKKAMASIQSSSTDESDDDDGSEDEDQSLMAKHNDSESEDLLALMENSYSDADEEEEPELSFQDIKDKIQTYSKNKLISLSDFLIDAYQKKMTKRSN</sequence>
<dbReference type="SUPFAM" id="SSF57756">
    <property type="entry name" value="Retrovirus zinc finger-like domains"/>
    <property type="match status" value="1"/>
</dbReference>
<feature type="compositionally biased region" description="Basic and acidic residues" evidence="2">
    <location>
        <begin position="65"/>
        <end position="78"/>
    </location>
</feature>
<keyword evidence="1" id="KW-0863">Zinc-finger</keyword>
<dbReference type="PaxDb" id="4097-A0A1S4AQ58"/>
<evidence type="ECO:0000256" key="1">
    <source>
        <dbReference type="PROSITE-ProRule" id="PRU00047"/>
    </source>
</evidence>
<feature type="domain" description="CCHC-type" evidence="3">
    <location>
        <begin position="41"/>
        <end position="55"/>
    </location>
</feature>
<feature type="region of interest" description="Disordered" evidence="2">
    <location>
        <begin position="15"/>
        <end position="38"/>
    </location>
</feature>
<dbReference type="PROSITE" id="PS50158">
    <property type="entry name" value="ZF_CCHC"/>
    <property type="match status" value="1"/>
</dbReference>
<dbReference type="KEGG" id="nta:107800006"/>
<dbReference type="OrthoDB" id="106784at2759"/>
<dbReference type="InterPro" id="IPR001878">
    <property type="entry name" value="Znf_CCHC"/>
</dbReference>
<accession>A0A1S4AQ58</accession>
<proteinExistence type="predicted"/>
<dbReference type="InterPro" id="IPR036875">
    <property type="entry name" value="Znf_CCHC_sf"/>
</dbReference>
<keyword evidence="1" id="KW-0479">Metal-binding</keyword>
<gene>
    <name evidence="4" type="primary">LOC107800006</name>
</gene>
<dbReference type="Pfam" id="PF00098">
    <property type="entry name" value="zf-CCHC"/>
    <property type="match status" value="1"/>
</dbReference>
<dbReference type="GO" id="GO:0008270">
    <property type="term" value="F:zinc ion binding"/>
    <property type="evidence" value="ECO:0007669"/>
    <property type="project" value="UniProtKB-KW"/>
</dbReference>
<dbReference type="Gene3D" id="4.10.60.10">
    <property type="entry name" value="Zinc finger, CCHC-type"/>
    <property type="match status" value="1"/>
</dbReference>
<name>A0A1S4AQ58_TOBAC</name>
<evidence type="ECO:0000256" key="2">
    <source>
        <dbReference type="SAM" id="MobiDB-lite"/>
    </source>
</evidence>
<feature type="compositionally biased region" description="Low complexity" evidence="2">
    <location>
        <begin position="93"/>
        <end position="103"/>
    </location>
</feature>
<organism evidence="4">
    <name type="scientific">Nicotiana tabacum</name>
    <name type="common">Common tobacco</name>
    <dbReference type="NCBI Taxonomy" id="4097"/>
    <lineage>
        <taxon>Eukaryota</taxon>
        <taxon>Viridiplantae</taxon>
        <taxon>Streptophyta</taxon>
        <taxon>Embryophyta</taxon>
        <taxon>Tracheophyta</taxon>
        <taxon>Spermatophyta</taxon>
        <taxon>Magnoliopsida</taxon>
        <taxon>eudicotyledons</taxon>
        <taxon>Gunneridae</taxon>
        <taxon>Pentapetalae</taxon>
        <taxon>asterids</taxon>
        <taxon>lamiids</taxon>
        <taxon>Solanales</taxon>
        <taxon>Solanaceae</taxon>
        <taxon>Nicotianoideae</taxon>
        <taxon>Nicotianeae</taxon>
        <taxon>Nicotiana</taxon>
    </lineage>
</organism>